<evidence type="ECO:0000256" key="1">
    <source>
        <dbReference type="PIRSR" id="PIRSR011396-1"/>
    </source>
</evidence>
<feature type="binding site" evidence="2">
    <location>
        <position position="87"/>
    </location>
    <ligand>
        <name>7-chloro-L-tryptophan</name>
        <dbReference type="ChEBI" id="CHEBI:58713"/>
    </ligand>
</feature>
<keyword evidence="2" id="KW-0274">FAD</keyword>
<dbReference type="InterPro" id="IPR050816">
    <property type="entry name" value="Flavin-dep_Halogenase_NPB"/>
</dbReference>
<evidence type="ECO:0000256" key="2">
    <source>
        <dbReference type="PIRSR" id="PIRSR011396-2"/>
    </source>
</evidence>
<dbReference type="AlphaFoldDB" id="A0AAW8R5G1"/>
<evidence type="ECO:0000313" key="5">
    <source>
        <dbReference type="Proteomes" id="UP001249020"/>
    </source>
</evidence>
<feature type="active site" evidence="1">
    <location>
        <position position="87"/>
    </location>
</feature>
<dbReference type="SUPFAM" id="SSF51905">
    <property type="entry name" value="FAD/NAD(P)-binding domain"/>
    <property type="match status" value="1"/>
</dbReference>
<dbReference type="InterPro" id="IPR036188">
    <property type="entry name" value="FAD/NAD-bd_sf"/>
</dbReference>
<keyword evidence="3" id="KW-0175">Coiled coil</keyword>
<dbReference type="PANTHER" id="PTHR43747:SF4">
    <property type="entry name" value="FLAVIN-DEPENDENT TRYPTOPHAN HALOGENASE"/>
    <property type="match status" value="1"/>
</dbReference>
<evidence type="ECO:0000256" key="3">
    <source>
        <dbReference type="SAM" id="Coils"/>
    </source>
</evidence>
<keyword evidence="5" id="KW-1185">Reference proteome</keyword>
<dbReference type="Pfam" id="PF04820">
    <property type="entry name" value="Trp_halogenase"/>
    <property type="match status" value="1"/>
</dbReference>
<feature type="binding site" evidence="2">
    <location>
        <position position="351"/>
    </location>
    <ligand>
        <name>L-tryptophan</name>
        <dbReference type="ChEBI" id="CHEBI:57912"/>
    </ligand>
</feature>
<dbReference type="GO" id="GO:0000166">
    <property type="term" value="F:nucleotide binding"/>
    <property type="evidence" value="ECO:0007669"/>
    <property type="project" value="UniProtKB-KW"/>
</dbReference>
<evidence type="ECO:0000313" key="4">
    <source>
        <dbReference type="EMBL" id="MDT0582418.1"/>
    </source>
</evidence>
<gene>
    <name evidence="4" type="ORF">RM544_07690</name>
</gene>
<feature type="binding site" evidence="2">
    <location>
        <position position="342"/>
    </location>
    <ligand>
        <name>FAD</name>
        <dbReference type="ChEBI" id="CHEBI:57692"/>
    </ligand>
</feature>
<proteinExistence type="predicted"/>
<dbReference type="InterPro" id="IPR006905">
    <property type="entry name" value="Flavin_halogenase"/>
</dbReference>
<feature type="binding site" evidence="2">
    <location>
        <begin position="22"/>
        <end position="25"/>
    </location>
    <ligand>
        <name>FAD</name>
        <dbReference type="ChEBI" id="CHEBI:57692"/>
    </ligand>
</feature>
<name>A0AAW8R5G1_9ALTE</name>
<protein>
    <submittedName>
        <fullName evidence="4">Tryptophan halogenase family protein</fullName>
    </submittedName>
</protein>
<sequence length="526" mass="59892">MSVIPLSNTATHPIKNIVILGGGTAGWMTAAALSKLLIPHYTVTLIESEQIGTVGVGEATLPHLRFFNQRLGINEQEFMRETGATYKVGIEFANWGQQGQAYIHPFGDYGHKIQNIGFHHFWLKEYLSGRAHSIDDYSLPVVASLAEKFQFPSQDFNHVSSTFSYAYHIDAGRYARFLRKFSENLGAKRIEGKIIDVVQRASDGSITSLICENGQRIEGELFIDCSGFRGRLIEQVLHAGYEDWSHWLPCNRAVAVACEQNSAPLPYTKAIARDAGWQWCIPLQHRLGNGHVYCDSFVNQDQALDTLLQNLSGKPITEPNHLRFVTGKRKKAWSHNCVSIGLSSGFLEPLESTSIFLIQANIMKLLELMPRSSQMAANRDEFNRTFDNEMNRIRDFLILHYHATHREDTEFWRYCKHMSIPHSLEQKMALFKETGVIETYQHGLFLEPSWVAVYLGQKYFPKRYDPRVDNVPENTVSQLLETIRNEVSDYSDSMQSHENAIQQLLQQTSTRVETQGNNLYGNRRAV</sequence>
<feature type="coiled-coil region" evidence="3">
    <location>
        <begin position="480"/>
        <end position="507"/>
    </location>
</feature>
<organism evidence="4 5">
    <name type="scientific">Brumicola blandensis</name>
    <dbReference type="NCBI Taxonomy" id="3075611"/>
    <lineage>
        <taxon>Bacteria</taxon>
        <taxon>Pseudomonadati</taxon>
        <taxon>Pseudomonadota</taxon>
        <taxon>Gammaproteobacteria</taxon>
        <taxon>Alteromonadales</taxon>
        <taxon>Alteromonadaceae</taxon>
        <taxon>Brumicola</taxon>
    </lineage>
</organism>
<comment type="caution">
    <text evidence="4">The sequence shown here is derived from an EMBL/GenBank/DDBJ whole genome shotgun (WGS) entry which is preliminary data.</text>
</comment>
<dbReference type="PANTHER" id="PTHR43747">
    <property type="entry name" value="FAD-BINDING PROTEIN"/>
    <property type="match status" value="1"/>
</dbReference>
<keyword evidence="2" id="KW-0285">Flavoprotein</keyword>
<dbReference type="GO" id="GO:0004497">
    <property type="term" value="F:monooxygenase activity"/>
    <property type="evidence" value="ECO:0007669"/>
    <property type="project" value="InterPro"/>
</dbReference>
<dbReference type="Proteomes" id="UP001249020">
    <property type="component" value="Unassembled WGS sequence"/>
</dbReference>
<dbReference type="InterPro" id="IPR033856">
    <property type="entry name" value="Trp_halogen"/>
</dbReference>
<reference evidence="4 5" key="1">
    <citation type="submission" date="2023-09" db="EMBL/GenBank/DDBJ databases">
        <authorList>
            <person name="Rey-Velasco X."/>
        </authorList>
    </citation>
    <scope>NUCLEOTIDE SEQUENCE [LARGE SCALE GENOMIC DNA]</scope>
    <source>
        <strain evidence="4 5">W409</strain>
    </source>
</reference>
<dbReference type="Gene3D" id="3.50.50.60">
    <property type="entry name" value="FAD/NAD(P)-binding domain"/>
    <property type="match status" value="1"/>
</dbReference>
<dbReference type="RefSeq" id="WP_311361178.1">
    <property type="nucleotide sequence ID" value="NZ_JAVRIE010000002.1"/>
</dbReference>
<dbReference type="EMBL" id="JAVRIE010000002">
    <property type="protein sequence ID" value="MDT0582418.1"/>
    <property type="molecule type" value="Genomic_DNA"/>
</dbReference>
<keyword evidence="2" id="KW-0547">Nucleotide-binding</keyword>
<accession>A0AAW8R5G1</accession>
<dbReference type="PIRSF" id="PIRSF011396">
    <property type="entry name" value="Trp_halogenase"/>
    <property type="match status" value="1"/>
</dbReference>
<feature type="binding site" evidence="2">
    <location>
        <position position="355"/>
    </location>
    <ligand>
        <name>FAD</name>
        <dbReference type="ChEBI" id="CHEBI:57692"/>
    </ligand>
</feature>